<dbReference type="HOGENOM" id="CLU_042344_2_1_9"/>
<proteinExistence type="inferred from homology"/>
<dbReference type="InterPro" id="IPR028939">
    <property type="entry name" value="P5C_Rdtase_cat_N"/>
</dbReference>
<dbReference type="PANTHER" id="PTHR11645">
    <property type="entry name" value="PYRROLINE-5-CARBOXYLATE REDUCTASE"/>
    <property type="match status" value="1"/>
</dbReference>
<dbReference type="Proteomes" id="UP000016511">
    <property type="component" value="Unassembled WGS sequence"/>
</dbReference>
<sequence length="285" mass="30889">MIAGGIQMIIGFIGAGSMGTILIEAFIESGTVPPAHIIVSNRSPEKTRTLARKNAGLVTGTNIDVAHAADVLFLCTKPLDYRTVLDEIQHCLTPDKLLLSITSSVGVQQLEAYTPCKVARVIPSITNTALSGAALVTFGSRLCVTDRSELLTLLSAISVPIEIEEQNTRISSDIVSCGPAFFSFLLQRFIDSAVSETAITEEQATRLMTEMVVGLGRLLEDGRFSLPTLQARVCVPGGVTGIGLHVLDRETQHVFEHLIQATHRKFDVDILEVKEMFADKKNSFH</sequence>
<feature type="binding site" evidence="3">
    <location>
        <begin position="13"/>
        <end position="18"/>
    </location>
    <ligand>
        <name>NADP(+)</name>
        <dbReference type="ChEBI" id="CHEBI:58349"/>
    </ligand>
</feature>
<dbReference type="SUPFAM" id="SSF51735">
    <property type="entry name" value="NAD(P)-binding Rossmann-fold domains"/>
    <property type="match status" value="1"/>
</dbReference>
<dbReference type="InterPro" id="IPR000304">
    <property type="entry name" value="Pyrroline-COOH_reductase"/>
</dbReference>
<accession>U1WHB0</accession>
<feature type="domain" description="Pyrroline-5-carboxylate reductase dimerisation" evidence="5">
    <location>
        <begin position="165"/>
        <end position="265"/>
    </location>
</feature>
<keyword evidence="2" id="KW-0963">Cytoplasm</keyword>
<dbReference type="AlphaFoldDB" id="U1WHB0"/>
<dbReference type="PIRSF" id="PIRSF000193">
    <property type="entry name" value="Pyrrol-5-carb_rd"/>
    <property type="match status" value="1"/>
</dbReference>
<dbReference type="Gene3D" id="1.10.3730.10">
    <property type="entry name" value="ProC C-terminal domain-like"/>
    <property type="match status" value="1"/>
</dbReference>
<dbReference type="PROSITE" id="PS00521">
    <property type="entry name" value="P5CR"/>
    <property type="match status" value="1"/>
</dbReference>
<dbReference type="InterPro" id="IPR036291">
    <property type="entry name" value="NAD(P)-bd_dom_sf"/>
</dbReference>
<feature type="binding site" evidence="3">
    <location>
        <position position="62"/>
    </location>
    <ligand>
        <name>NADPH</name>
        <dbReference type="ChEBI" id="CHEBI:57783"/>
    </ligand>
</feature>
<dbReference type="eggNOG" id="COG0345">
    <property type="taxonomic scope" value="Bacteria"/>
</dbReference>
<evidence type="ECO:0000313" key="7">
    <source>
        <dbReference type="Proteomes" id="UP000016511"/>
    </source>
</evidence>
<evidence type="ECO:0000256" key="1">
    <source>
        <dbReference type="ARBA" id="ARBA00005525"/>
    </source>
</evidence>
<dbReference type="EC" id="1.5.1.2" evidence="2"/>
<name>U1WHB0_ANEAE</name>
<gene>
    <name evidence="2" type="primary">proC</name>
    <name evidence="6" type="ORF">HMPREF0083_03967</name>
</gene>
<dbReference type="InterPro" id="IPR053790">
    <property type="entry name" value="P5CR-like_CS"/>
</dbReference>
<keyword evidence="2" id="KW-0560">Oxidoreductase</keyword>
<dbReference type="GO" id="GO:0005737">
    <property type="term" value="C:cytoplasm"/>
    <property type="evidence" value="ECO:0007669"/>
    <property type="project" value="UniProtKB-SubCell"/>
</dbReference>
<comment type="similarity">
    <text evidence="1 2">Belongs to the pyrroline-5-carboxylate reductase family.</text>
</comment>
<organism evidence="6 7">
    <name type="scientific">Aneurinibacillus aneurinilyticus ATCC 12856</name>
    <dbReference type="NCBI Taxonomy" id="649747"/>
    <lineage>
        <taxon>Bacteria</taxon>
        <taxon>Bacillati</taxon>
        <taxon>Bacillota</taxon>
        <taxon>Bacilli</taxon>
        <taxon>Bacillales</taxon>
        <taxon>Paenibacillaceae</taxon>
        <taxon>Aneurinibacillus group</taxon>
        <taxon>Aneurinibacillus</taxon>
    </lineage>
</organism>
<evidence type="ECO:0000256" key="3">
    <source>
        <dbReference type="PIRSR" id="PIRSR000193-1"/>
    </source>
</evidence>
<comment type="function">
    <text evidence="2">Catalyzes the reduction of 1-pyrroline-5-carboxylate (PCA) to L-proline.</text>
</comment>
<comment type="caution">
    <text evidence="6">The sequence shown here is derived from an EMBL/GenBank/DDBJ whole genome shotgun (WGS) entry which is preliminary data.</text>
</comment>
<dbReference type="Pfam" id="PF03807">
    <property type="entry name" value="F420_oxidored"/>
    <property type="match status" value="1"/>
</dbReference>
<evidence type="ECO:0000259" key="5">
    <source>
        <dbReference type="Pfam" id="PF14748"/>
    </source>
</evidence>
<dbReference type="NCBIfam" id="NF005814">
    <property type="entry name" value="PRK07680.1"/>
    <property type="match status" value="1"/>
</dbReference>
<feature type="domain" description="Pyrroline-5-carboxylate reductase catalytic N-terminal" evidence="4">
    <location>
        <begin position="10"/>
        <end position="102"/>
    </location>
</feature>
<dbReference type="PANTHER" id="PTHR11645:SF51">
    <property type="entry name" value="COME OPERON PROTEIN 4"/>
    <property type="match status" value="1"/>
</dbReference>
<protein>
    <recommendedName>
        <fullName evidence="2">Pyrroline-5-carboxylate reductase</fullName>
        <shortName evidence="2">P5C reductase</shortName>
        <shortName evidence="2">P5CR</shortName>
        <ecNumber evidence="2">1.5.1.2</ecNumber>
    </recommendedName>
    <alternativeName>
        <fullName evidence="2">PCA reductase</fullName>
    </alternativeName>
</protein>
<comment type="subcellular location">
    <subcellularLocation>
        <location evidence="2">Cytoplasm</location>
    </subcellularLocation>
</comment>
<dbReference type="GO" id="GO:0004735">
    <property type="term" value="F:pyrroline-5-carboxylate reductase activity"/>
    <property type="evidence" value="ECO:0007669"/>
    <property type="project" value="UniProtKB-UniRule"/>
</dbReference>
<keyword evidence="2" id="KW-0641">Proline biosynthesis</keyword>
<dbReference type="Gene3D" id="3.40.50.720">
    <property type="entry name" value="NAD(P)-binding Rossmann-like Domain"/>
    <property type="match status" value="1"/>
</dbReference>
<dbReference type="InterPro" id="IPR029036">
    <property type="entry name" value="P5CR_dimer"/>
</dbReference>
<dbReference type="PATRIC" id="fig|649747.3.peg.3607"/>
<reference evidence="6 7" key="1">
    <citation type="submission" date="2013-08" db="EMBL/GenBank/DDBJ databases">
        <authorList>
            <person name="Weinstock G."/>
            <person name="Sodergren E."/>
            <person name="Wylie T."/>
            <person name="Fulton L."/>
            <person name="Fulton R."/>
            <person name="Fronick C."/>
            <person name="O'Laughlin M."/>
            <person name="Godfrey J."/>
            <person name="Miner T."/>
            <person name="Herter B."/>
            <person name="Appelbaum E."/>
            <person name="Cordes M."/>
            <person name="Lek S."/>
            <person name="Wollam A."/>
            <person name="Pepin K.H."/>
            <person name="Palsikar V.B."/>
            <person name="Mitreva M."/>
            <person name="Wilson R.K."/>
        </authorList>
    </citation>
    <scope>NUCLEOTIDE SEQUENCE [LARGE SCALE GENOMIC DNA]</scope>
    <source>
        <strain evidence="6 7">ATCC 12856</strain>
    </source>
</reference>
<keyword evidence="2" id="KW-0028">Amino-acid biosynthesis</keyword>
<evidence type="ECO:0000259" key="4">
    <source>
        <dbReference type="Pfam" id="PF03807"/>
    </source>
</evidence>
<dbReference type="EMBL" id="AWSJ01000237">
    <property type="protein sequence ID" value="ERI07959.1"/>
    <property type="molecule type" value="Genomic_DNA"/>
</dbReference>
<dbReference type="SUPFAM" id="SSF48179">
    <property type="entry name" value="6-phosphogluconate dehydrogenase C-terminal domain-like"/>
    <property type="match status" value="1"/>
</dbReference>
<dbReference type="UniPathway" id="UPA00098">
    <property type="reaction ID" value="UER00361"/>
</dbReference>
<comment type="catalytic activity">
    <reaction evidence="2">
        <text>L-proline + NADP(+) = (S)-1-pyrroline-5-carboxylate + NADPH + 2 H(+)</text>
        <dbReference type="Rhea" id="RHEA:14109"/>
        <dbReference type="ChEBI" id="CHEBI:15378"/>
        <dbReference type="ChEBI" id="CHEBI:17388"/>
        <dbReference type="ChEBI" id="CHEBI:57783"/>
        <dbReference type="ChEBI" id="CHEBI:58349"/>
        <dbReference type="ChEBI" id="CHEBI:60039"/>
        <dbReference type="EC" id="1.5.1.2"/>
    </reaction>
</comment>
<dbReference type="Pfam" id="PF14748">
    <property type="entry name" value="P5CR_dimer"/>
    <property type="match status" value="1"/>
</dbReference>
<comment type="catalytic activity">
    <reaction evidence="2">
        <text>L-proline + NAD(+) = (S)-1-pyrroline-5-carboxylate + NADH + 2 H(+)</text>
        <dbReference type="Rhea" id="RHEA:14105"/>
        <dbReference type="ChEBI" id="CHEBI:15378"/>
        <dbReference type="ChEBI" id="CHEBI:17388"/>
        <dbReference type="ChEBI" id="CHEBI:57540"/>
        <dbReference type="ChEBI" id="CHEBI:57945"/>
        <dbReference type="ChEBI" id="CHEBI:60039"/>
        <dbReference type="EC" id="1.5.1.2"/>
    </reaction>
</comment>
<evidence type="ECO:0000313" key="6">
    <source>
        <dbReference type="EMBL" id="ERI07959.1"/>
    </source>
</evidence>
<dbReference type="HAMAP" id="MF_01925">
    <property type="entry name" value="P5C_reductase"/>
    <property type="match status" value="1"/>
</dbReference>
<comment type="pathway">
    <text evidence="2">Amino-acid biosynthesis; L-proline biosynthesis; L-proline from L-glutamate 5-semialdehyde: step 1/1.</text>
</comment>
<dbReference type="InterPro" id="IPR008927">
    <property type="entry name" value="6-PGluconate_DH-like_C_sf"/>
</dbReference>
<keyword evidence="7" id="KW-1185">Reference proteome</keyword>
<dbReference type="STRING" id="649747.HMPREF0083_03967"/>
<dbReference type="GO" id="GO:0055129">
    <property type="term" value="P:L-proline biosynthetic process"/>
    <property type="evidence" value="ECO:0007669"/>
    <property type="project" value="UniProtKB-UniRule"/>
</dbReference>
<keyword evidence="2 3" id="KW-0521">NADP</keyword>
<evidence type="ECO:0000256" key="2">
    <source>
        <dbReference type="HAMAP-Rule" id="MF_01925"/>
    </source>
</evidence>